<evidence type="ECO:0000313" key="2">
    <source>
        <dbReference type="EMBL" id="PMD17078.1"/>
    </source>
</evidence>
<dbReference type="Gene3D" id="3.40.50.1110">
    <property type="entry name" value="SGNH hydrolase"/>
    <property type="match status" value="1"/>
</dbReference>
<proteinExistence type="predicted"/>
<accession>A0A2J6PSR2</accession>
<dbReference type="AlphaFoldDB" id="A0A2J6PSR2"/>
<dbReference type="Proteomes" id="UP000235672">
    <property type="component" value="Unassembled WGS sequence"/>
</dbReference>
<feature type="chain" id="PRO_5014337162" evidence="1">
    <location>
        <begin position="24"/>
        <end position="149"/>
    </location>
</feature>
<dbReference type="OrthoDB" id="3915838at2759"/>
<evidence type="ECO:0000256" key="1">
    <source>
        <dbReference type="SAM" id="SignalP"/>
    </source>
</evidence>
<dbReference type="PANTHER" id="PTHR30383">
    <property type="entry name" value="THIOESTERASE 1/PROTEASE 1/LYSOPHOSPHOLIPASE L1"/>
    <property type="match status" value="1"/>
</dbReference>
<name>A0A2J6PSR2_9HELO</name>
<dbReference type="SUPFAM" id="SSF52266">
    <property type="entry name" value="SGNH hydrolase"/>
    <property type="match status" value="1"/>
</dbReference>
<reference evidence="2 3" key="1">
    <citation type="submission" date="2016-05" db="EMBL/GenBank/DDBJ databases">
        <title>A degradative enzymes factory behind the ericoid mycorrhizal symbiosis.</title>
        <authorList>
            <consortium name="DOE Joint Genome Institute"/>
            <person name="Martino E."/>
            <person name="Morin E."/>
            <person name="Grelet G."/>
            <person name="Kuo A."/>
            <person name="Kohler A."/>
            <person name="Daghino S."/>
            <person name="Barry K."/>
            <person name="Choi C."/>
            <person name="Cichocki N."/>
            <person name="Clum A."/>
            <person name="Copeland A."/>
            <person name="Hainaut M."/>
            <person name="Haridas S."/>
            <person name="Labutti K."/>
            <person name="Lindquist E."/>
            <person name="Lipzen A."/>
            <person name="Khouja H.-R."/>
            <person name="Murat C."/>
            <person name="Ohm R."/>
            <person name="Olson A."/>
            <person name="Spatafora J."/>
            <person name="Veneault-Fourrey C."/>
            <person name="Henrissat B."/>
            <person name="Grigoriev I."/>
            <person name="Martin F."/>
            <person name="Perotto S."/>
        </authorList>
    </citation>
    <scope>NUCLEOTIDE SEQUENCE [LARGE SCALE GENOMIC DNA]</scope>
    <source>
        <strain evidence="2 3">UAMH 7357</strain>
    </source>
</reference>
<keyword evidence="3" id="KW-1185">Reference proteome</keyword>
<feature type="signal peptide" evidence="1">
    <location>
        <begin position="1"/>
        <end position="23"/>
    </location>
</feature>
<keyword evidence="1" id="KW-0732">Signal</keyword>
<dbReference type="PANTHER" id="PTHR30383:SF5">
    <property type="entry name" value="SGNH HYDROLASE-TYPE ESTERASE DOMAIN-CONTAINING PROTEIN"/>
    <property type="match status" value="1"/>
</dbReference>
<gene>
    <name evidence="2" type="ORF">NA56DRAFT_279160</name>
</gene>
<evidence type="ECO:0000313" key="3">
    <source>
        <dbReference type="Proteomes" id="UP000235672"/>
    </source>
</evidence>
<sequence>MAVFSSLLTVLAWSAPFHGKVIAEGVNATSVPFRIMSLGASVTFGVGSTPGESYRKDLEDLLVTNGNTVSYVGTKKNANFTDNDVQATPGFVISQIAEPANTALNMLKSNLVLLEAGTNNCNKVGTVPDAGTNVTNLINRFFKQTPVQQ</sequence>
<dbReference type="GO" id="GO:0004622">
    <property type="term" value="F:phosphatidylcholine lysophospholipase activity"/>
    <property type="evidence" value="ECO:0007669"/>
    <property type="project" value="TreeGrafter"/>
</dbReference>
<organism evidence="2 3">
    <name type="scientific">Hyaloscypha hepaticicola</name>
    <dbReference type="NCBI Taxonomy" id="2082293"/>
    <lineage>
        <taxon>Eukaryota</taxon>
        <taxon>Fungi</taxon>
        <taxon>Dikarya</taxon>
        <taxon>Ascomycota</taxon>
        <taxon>Pezizomycotina</taxon>
        <taxon>Leotiomycetes</taxon>
        <taxon>Helotiales</taxon>
        <taxon>Hyaloscyphaceae</taxon>
        <taxon>Hyaloscypha</taxon>
    </lineage>
</organism>
<protein>
    <submittedName>
        <fullName evidence="2">Carbohydrate esterase family 3 protein</fullName>
    </submittedName>
</protein>
<dbReference type="InterPro" id="IPR051532">
    <property type="entry name" value="Ester_Hydrolysis_Enzymes"/>
</dbReference>
<dbReference type="InterPro" id="IPR036514">
    <property type="entry name" value="SGNH_hydro_sf"/>
</dbReference>
<dbReference type="EMBL" id="KZ613501">
    <property type="protein sequence ID" value="PMD17078.1"/>
    <property type="molecule type" value="Genomic_DNA"/>
</dbReference>